<dbReference type="HAMAP" id="MF_00031">
    <property type="entry name" value="DNA_HJ_migration_RuvA"/>
    <property type="match status" value="1"/>
</dbReference>
<dbReference type="GO" id="GO:0009378">
    <property type="term" value="F:four-way junction helicase activity"/>
    <property type="evidence" value="ECO:0007669"/>
    <property type="project" value="InterPro"/>
</dbReference>
<dbReference type="Pfam" id="PF14520">
    <property type="entry name" value="HHH_5"/>
    <property type="match status" value="1"/>
</dbReference>
<dbReference type="InterPro" id="IPR010994">
    <property type="entry name" value="RuvA_2-like"/>
</dbReference>
<keyword evidence="2 6" id="KW-0227">DNA damage</keyword>
<dbReference type="Pfam" id="PF07499">
    <property type="entry name" value="RuvA_C"/>
    <property type="match status" value="1"/>
</dbReference>
<accession>A0A0G1NP46</accession>
<evidence type="ECO:0000256" key="5">
    <source>
        <dbReference type="ARBA" id="ARBA00023204"/>
    </source>
</evidence>
<evidence type="ECO:0000256" key="2">
    <source>
        <dbReference type="ARBA" id="ARBA00022763"/>
    </source>
</evidence>
<dbReference type="EMBL" id="LCJW01000018">
    <property type="protein sequence ID" value="KKT85984.1"/>
    <property type="molecule type" value="Genomic_DNA"/>
</dbReference>
<evidence type="ECO:0000313" key="11">
    <source>
        <dbReference type="Proteomes" id="UP000034797"/>
    </source>
</evidence>
<dbReference type="SUPFAM" id="SSF50249">
    <property type="entry name" value="Nucleic acid-binding proteins"/>
    <property type="match status" value="1"/>
</dbReference>
<name>A0A0G1NP46_9BACT</name>
<dbReference type="InterPro" id="IPR000085">
    <property type="entry name" value="RuvA"/>
</dbReference>
<organism evidence="10 11">
    <name type="scientific">Candidatus Collierbacteria bacterium GW2011_GWA2_44_99</name>
    <dbReference type="NCBI Taxonomy" id="1618380"/>
    <lineage>
        <taxon>Bacteria</taxon>
        <taxon>Candidatus Collieribacteriota</taxon>
    </lineage>
</organism>
<evidence type="ECO:0000256" key="7">
    <source>
        <dbReference type="SAM" id="Phobius"/>
    </source>
</evidence>
<proteinExistence type="inferred from homology"/>
<dbReference type="NCBIfam" id="TIGR00084">
    <property type="entry name" value="ruvA"/>
    <property type="match status" value="1"/>
</dbReference>
<evidence type="ECO:0000313" key="10">
    <source>
        <dbReference type="EMBL" id="KKT85984.1"/>
    </source>
</evidence>
<keyword evidence="7" id="KW-1133">Transmembrane helix</keyword>
<evidence type="ECO:0000256" key="6">
    <source>
        <dbReference type="HAMAP-Rule" id="MF_00031"/>
    </source>
</evidence>
<keyword evidence="3 6" id="KW-0238">DNA-binding</keyword>
<protein>
    <recommendedName>
        <fullName evidence="6">Holliday junction branch migration complex subunit RuvA</fullName>
    </recommendedName>
</protein>
<reference evidence="10 11" key="1">
    <citation type="journal article" date="2015" name="Nature">
        <title>rRNA introns, odd ribosomes, and small enigmatic genomes across a large radiation of phyla.</title>
        <authorList>
            <person name="Brown C.T."/>
            <person name="Hug L.A."/>
            <person name="Thomas B.C."/>
            <person name="Sharon I."/>
            <person name="Castelle C.J."/>
            <person name="Singh A."/>
            <person name="Wilkins M.J."/>
            <person name="Williams K.H."/>
            <person name="Banfield J.F."/>
        </authorList>
    </citation>
    <scope>NUCLEOTIDE SEQUENCE [LARGE SCALE GENOMIC DNA]</scope>
</reference>
<feature type="domain" description="DNA helicase Holliday junction RuvA type" evidence="8">
    <location>
        <begin position="1"/>
        <end position="59"/>
    </location>
</feature>
<dbReference type="InterPro" id="IPR013849">
    <property type="entry name" value="DNA_helicase_Holl-junc_RuvA_I"/>
</dbReference>
<comment type="subcellular location">
    <subcellularLocation>
        <location evidence="6">Cytoplasm</location>
    </subcellularLocation>
</comment>
<dbReference type="PATRIC" id="fig|1618380.3.peg.319"/>
<dbReference type="InterPro" id="IPR011114">
    <property type="entry name" value="RuvA_C"/>
</dbReference>
<dbReference type="Gene3D" id="2.40.50.140">
    <property type="entry name" value="Nucleic acid-binding proteins"/>
    <property type="match status" value="1"/>
</dbReference>
<dbReference type="CDD" id="cd14332">
    <property type="entry name" value="UBA_RuvA_C"/>
    <property type="match status" value="1"/>
</dbReference>
<keyword evidence="7" id="KW-0472">Membrane</keyword>
<keyword evidence="10" id="KW-0547">Nucleotide-binding</keyword>
<keyword evidence="1 6" id="KW-0963">Cytoplasm</keyword>
<keyword evidence="10" id="KW-0067">ATP-binding</keyword>
<feature type="domain" description="Holliday junction DNA helicase RuvA C-terminal" evidence="9">
    <location>
        <begin position="143"/>
        <end position="184"/>
    </location>
</feature>
<dbReference type="InterPro" id="IPR012340">
    <property type="entry name" value="NA-bd_OB-fold"/>
</dbReference>
<evidence type="ECO:0000256" key="4">
    <source>
        <dbReference type="ARBA" id="ARBA00023172"/>
    </source>
</evidence>
<evidence type="ECO:0000259" key="8">
    <source>
        <dbReference type="Pfam" id="PF01330"/>
    </source>
</evidence>
<dbReference type="AlphaFoldDB" id="A0A0G1NP46"/>
<dbReference type="GO" id="GO:0006281">
    <property type="term" value="P:DNA repair"/>
    <property type="evidence" value="ECO:0007669"/>
    <property type="project" value="UniProtKB-UniRule"/>
</dbReference>
<keyword evidence="10" id="KW-0347">Helicase</keyword>
<keyword evidence="4 6" id="KW-0233">DNA recombination</keyword>
<feature type="region of interest" description="Domain III" evidence="6">
    <location>
        <begin position="143"/>
        <end position="185"/>
    </location>
</feature>
<comment type="subunit">
    <text evidence="6">Homotetramer. Forms an RuvA(8)-RuvB(12)-Holliday junction (HJ) complex. HJ DNA is sandwiched between 2 RuvA tetramers; dsDNA enters through RuvA and exits via RuvB. An RuvB hexamer assembles on each DNA strand where it exits the tetramer. Each RuvB hexamer is contacted by two RuvA subunits (via domain III) on 2 adjacent RuvB subunits; this complex drives branch migration. In the full resolvosome a probable DNA-RuvA(4)-RuvB(12)-RuvC(2) complex forms which resolves the HJ.</text>
</comment>
<keyword evidence="5 6" id="KW-0234">DNA repair</keyword>
<dbReference type="GO" id="GO:0000400">
    <property type="term" value="F:four-way junction DNA binding"/>
    <property type="evidence" value="ECO:0007669"/>
    <property type="project" value="UniProtKB-UniRule"/>
</dbReference>
<dbReference type="Pfam" id="PF01330">
    <property type="entry name" value="RuvA_N"/>
    <property type="match status" value="1"/>
</dbReference>
<sequence length="185" mass="19997">MIGYLEGKIKYASQGKVILFVSGIGFTVFIPGNLSFLEKDSAKLFIHTHLREDNLSLFGFTAVTDLDLFELLISVFGVGPKIGLAILTATGSENVIKAIETSNLGFFTSITGVGKKTAQKIILDLKSKVGRGEINLKNLEGSSEIIDSLISLGFQKQEIAPIMGEIDNSLPLESQIKSALKLLHK</sequence>
<evidence type="ECO:0000256" key="3">
    <source>
        <dbReference type="ARBA" id="ARBA00023125"/>
    </source>
</evidence>
<comment type="caution">
    <text evidence="10">The sequence shown here is derived from an EMBL/GenBank/DDBJ whole genome shotgun (WGS) entry which is preliminary data.</text>
</comment>
<dbReference type="GO" id="GO:0006310">
    <property type="term" value="P:DNA recombination"/>
    <property type="evidence" value="ECO:0007669"/>
    <property type="project" value="UniProtKB-UniRule"/>
</dbReference>
<comment type="domain">
    <text evidence="6">Has three domains with a flexible linker between the domains II and III and assumes an 'L' shape. Domain III is highly mobile and contacts RuvB.</text>
</comment>
<comment type="function">
    <text evidence="6">The RuvA-RuvB-RuvC complex processes Holliday junction (HJ) DNA during genetic recombination and DNA repair, while the RuvA-RuvB complex plays an important role in the rescue of blocked DNA replication forks via replication fork reversal (RFR). RuvA specifically binds to HJ cruciform DNA, conferring on it an open structure. The RuvB hexamer acts as an ATP-dependent pump, pulling dsDNA into and through the RuvAB complex. HJ branch migration allows RuvC to scan DNA until it finds its consensus sequence, where it cleaves and resolves the cruciform DNA.</text>
</comment>
<feature type="transmembrane region" description="Helical" evidence="7">
    <location>
        <begin position="17"/>
        <end position="37"/>
    </location>
</feature>
<dbReference type="Proteomes" id="UP000034797">
    <property type="component" value="Unassembled WGS sequence"/>
</dbReference>
<comment type="caution">
    <text evidence="6">Lacks conserved residue(s) required for the propagation of feature annotation.</text>
</comment>
<dbReference type="Gene3D" id="1.10.150.20">
    <property type="entry name" value="5' to 3' exonuclease, C-terminal subdomain"/>
    <property type="match status" value="1"/>
</dbReference>
<keyword evidence="7" id="KW-0812">Transmembrane</keyword>
<dbReference type="GO" id="GO:0009379">
    <property type="term" value="C:Holliday junction helicase complex"/>
    <property type="evidence" value="ECO:0007669"/>
    <property type="project" value="InterPro"/>
</dbReference>
<dbReference type="GO" id="GO:0005524">
    <property type="term" value="F:ATP binding"/>
    <property type="evidence" value="ECO:0007669"/>
    <property type="project" value="InterPro"/>
</dbReference>
<comment type="similarity">
    <text evidence="6">Belongs to the RuvA family.</text>
</comment>
<dbReference type="GO" id="GO:0005737">
    <property type="term" value="C:cytoplasm"/>
    <property type="evidence" value="ECO:0007669"/>
    <property type="project" value="UniProtKB-SubCell"/>
</dbReference>
<keyword evidence="10" id="KW-0378">Hydrolase</keyword>
<gene>
    <name evidence="6" type="primary">ruvA</name>
    <name evidence="10" type="ORF">UW84_C0018G0008</name>
</gene>
<dbReference type="GO" id="GO:0048476">
    <property type="term" value="C:Holliday junction resolvase complex"/>
    <property type="evidence" value="ECO:0007669"/>
    <property type="project" value="UniProtKB-UniRule"/>
</dbReference>
<evidence type="ECO:0000256" key="1">
    <source>
        <dbReference type="ARBA" id="ARBA00022490"/>
    </source>
</evidence>
<evidence type="ECO:0000259" key="9">
    <source>
        <dbReference type="Pfam" id="PF07499"/>
    </source>
</evidence>
<dbReference type="SUPFAM" id="SSF47781">
    <property type="entry name" value="RuvA domain 2-like"/>
    <property type="match status" value="1"/>
</dbReference>